<feature type="domain" description="PAS" evidence="17">
    <location>
        <begin position="251"/>
        <end position="322"/>
    </location>
</feature>
<dbReference type="PROSITE" id="PS50113">
    <property type="entry name" value="PAC"/>
    <property type="match status" value="1"/>
</dbReference>
<dbReference type="Gene3D" id="1.10.287.130">
    <property type="match status" value="1"/>
</dbReference>
<evidence type="ECO:0000256" key="7">
    <source>
        <dbReference type="ARBA" id="ARBA00022741"/>
    </source>
</evidence>
<dbReference type="PROSITE" id="PS50110">
    <property type="entry name" value="RESPONSE_REGULATORY"/>
    <property type="match status" value="1"/>
</dbReference>
<dbReference type="SUPFAM" id="SSF55785">
    <property type="entry name" value="PYP-like sensor domain (PAS domain)"/>
    <property type="match status" value="1"/>
</dbReference>
<feature type="transmembrane region" description="Helical" evidence="14">
    <location>
        <begin position="80"/>
        <end position="100"/>
    </location>
</feature>
<evidence type="ECO:0000259" key="18">
    <source>
        <dbReference type="PROSITE" id="PS50113"/>
    </source>
</evidence>
<dbReference type="InterPro" id="IPR036097">
    <property type="entry name" value="HisK_dim/P_sf"/>
</dbReference>
<feature type="transmembrane region" description="Helical" evidence="14">
    <location>
        <begin position="171"/>
        <end position="189"/>
    </location>
</feature>
<dbReference type="FunFam" id="1.10.287.130:FF:000004">
    <property type="entry name" value="Ethylene receptor 1"/>
    <property type="match status" value="1"/>
</dbReference>
<dbReference type="EMBL" id="CP000830">
    <property type="protein sequence ID" value="ABV95079.1"/>
    <property type="molecule type" value="Genomic_DNA"/>
</dbReference>
<dbReference type="InterPro" id="IPR003661">
    <property type="entry name" value="HisK_dim/P_dom"/>
</dbReference>
<evidence type="ECO:0000256" key="8">
    <source>
        <dbReference type="ARBA" id="ARBA00022777"/>
    </source>
</evidence>
<feature type="domain" description="Histidine kinase" evidence="15">
    <location>
        <begin position="395"/>
        <end position="615"/>
    </location>
</feature>
<evidence type="ECO:0000256" key="1">
    <source>
        <dbReference type="ARBA" id="ARBA00000085"/>
    </source>
</evidence>
<feature type="transmembrane region" description="Helical" evidence="14">
    <location>
        <begin position="141"/>
        <end position="159"/>
    </location>
</feature>
<dbReference type="CDD" id="cd17546">
    <property type="entry name" value="REC_hyHK_CKI1_RcsC-like"/>
    <property type="match status" value="1"/>
</dbReference>
<dbReference type="GO" id="GO:0005524">
    <property type="term" value="F:ATP binding"/>
    <property type="evidence" value="ECO:0007669"/>
    <property type="project" value="UniProtKB-KW"/>
</dbReference>
<evidence type="ECO:0000256" key="13">
    <source>
        <dbReference type="PROSITE-ProRule" id="PRU00169"/>
    </source>
</evidence>
<protein>
    <recommendedName>
        <fullName evidence="3">histidine kinase</fullName>
        <ecNumber evidence="3">2.7.13.3</ecNumber>
    </recommendedName>
</protein>
<dbReference type="AlphaFoldDB" id="A8LNI5"/>
<dbReference type="KEGG" id="dsh:Dshi_3346"/>
<sequence>MQRKLTFLCNTDSVDQSAEAMPQPAPQAQNARQKFENRISDEGRFAAYARGRVGHFAARQVLTLLGALILWVLVSPQIGLLALALALLGEAVDCLTLWVLIKRRSFGRGARIVSTGTAAVQALSIAACVWIGWHATAGPEARFFAVAYLCGAIINASLVFPYNRRATEARLVIYILVIAVLFALDGLQGRGGRGQLVFDSLATLLLLYMAYSFVSFVLRSYTKRIKMEREMLEGQERLDRSYQTLRAREREARHLAMVAANANDSVIVTDRAGHIEYVNASFTRVTGYTVEEALGRTPAELLNGPNTDTEAIEAILNARRTHEPVRLELINRTKFGKDIWVETNITPMMDSDGNVVGEVAIERDITQAKQREQELAAAKTAAEEGARAKAQFLAMISHEIRTPLNGIIGMSDVMLSGPLDPEHRGNLQTILASGEGLLTIINDILDLSKLEAGKMEIDQLPFDLRAELQAALDLVRPLANEKGLSLSVDVSGLPEGRILGDPGRVRQVFLNLMGNAIKFTRAGAVSLRAAVDTGAAPPRVTLAVQDTGIGIPADRLDQIFDAFAQADSATTRDFGGTGLGLAISRQLTQQMGGDITVTSVPGKGSCFTMEFVTGLDVMQPVEVSPRICADDEADLPASLRLLIADDNRTNRLLLAKLLSPLKDGMRFAKDGVEAVEAFAADVPDLILMDMSMPRCDGLEATRRIRALEASRCTNAPVPIIALTANAFASDRERCLAAGMDGFLTKPIRRNDLLRTIARATRDSAIAPDNAAQPPPRHSAAV</sequence>
<dbReference type="InterPro" id="IPR005467">
    <property type="entry name" value="His_kinase_dom"/>
</dbReference>
<dbReference type="eggNOG" id="COG5002">
    <property type="taxonomic scope" value="Bacteria"/>
</dbReference>
<dbReference type="InterPro" id="IPR035965">
    <property type="entry name" value="PAS-like_dom_sf"/>
</dbReference>
<dbReference type="NCBIfam" id="TIGR00229">
    <property type="entry name" value="sensory_box"/>
    <property type="match status" value="1"/>
</dbReference>
<dbReference type="SMART" id="SM00086">
    <property type="entry name" value="PAC"/>
    <property type="match status" value="1"/>
</dbReference>
<dbReference type="InterPro" id="IPR000700">
    <property type="entry name" value="PAS-assoc_C"/>
</dbReference>
<dbReference type="SUPFAM" id="SSF47384">
    <property type="entry name" value="Homodimeric domain of signal transducing histidine kinase"/>
    <property type="match status" value="1"/>
</dbReference>
<feature type="domain" description="PAC" evidence="18">
    <location>
        <begin position="323"/>
        <end position="377"/>
    </location>
</feature>
<dbReference type="SUPFAM" id="SSF55874">
    <property type="entry name" value="ATPase domain of HSP90 chaperone/DNA topoisomerase II/histidine kinase"/>
    <property type="match status" value="1"/>
</dbReference>
<dbReference type="SMART" id="SM00387">
    <property type="entry name" value="HATPase_c"/>
    <property type="match status" value="1"/>
</dbReference>
<dbReference type="HOGENOM" id="CLU_000445_114_15_5"/>
<dbReference type="Proteomes" id="UP000006833">
    <property type="component" value="Chromosome"/>
</dbReference>
<reference evidence="20" key="1">
    <citation type="journal article" date="2010" name="ISME J.">
        <title>The complete genome sequence of the algal symbiont Dinoroseobacter shibae: a hitchhiker's guide to life in the sea.</title>
        <authorList>
            <person name="Wagner-Dobler I."/>
            <person name="Ballhausen B."/>
            <person name="Berger M."/>
            <person name="Brinkhoff T."/>
            <person name="Buchholz I."/>
            <person name="Bunk B."/>
            <person name="Cypionka H."/>
            <person name="Daniel R."/>
            <person name="Drepper T."/>
            <person name="Gerdts G."/>
            <person name="Hahnke S."/>
            <person name="Han C."/>
            <person name="Jahn D."/>
            <person name="Kalhoefer D."/>
            <person name="Kiss H."/>
            <person name="Klenk H.P."/>
            <person name="Kyrpides N."/>
            <person name="Liebl W."/>
            <person name="Liesegang H."/>
            <person name="Meincke L."/>
            <person name="Pati A."/>
            <person name="Petersen J."/>
            <person name="Piekarski T."/>
            <person name="Pommerenke C."/>
            <person name="Pradella S."/>
            <person name="Pukall R."/>
            <person name="Rabus R."/>
            <person name="Stackebrandt E."/>
            <person name="Thole S."/>
            <person name="Thompson L."/>
            <person name="Tielen P."/>
            <person name="Tomasch J."/>
            <person name="von Jan M."/>
            <person name="Wanphrut N."/>
            <person name="Wichels A."/>
            <person name="Zech H."/>
            <person name="Simon M."/>
        </authorList>
    </citation>
    <scope>NUCLEOTIDE SEQUENCE [LARGE SCALE GENOMIC DNA]</scope>
    <source>
        <strain evidence="20">DSM 16493 / NCIMB 14021 / DFL 12</strain>
    </source>
</reference>
<keyword evidence="10 14" id="KW-1133">Transmembrane helix</keyword>
<evidence type="ECO:0000313" key="20">
    <source>
        <dbReference type="Proteomes" id="UP000006833"/>
    </source>
</evidence>
<dbReference type="Gene3D" id="3.30.450.20">
    <property type="entry name" value="PAS domain"/>
    <property type="match status" value="1"/>
</dbReference>
<evidence type="ECO:0000256" key="6">
    <source>
        <dbReference type="ARBA" id="ARBA00022692"/>
    </source>
</evidence>
<dbReference type="PANTHER" id="PTHR45339:SF1">
    <property type="entry name" value="HYBRID SIGNAL TRANSDUCTION HISTIDINE KINASE J"/>
    <property type="match status" value="1"/>
</dbReference>
<evidence type="ECO:0000256" key="9">
    <source>
        <dbReference type="ARBA" id="ARBA00022840"/>
    </source>
</evidence>
<dbReference type="InterPro" id="IPR001610">
    <property type="entry name" value="PAC"/>
</dbReference>
<dbReference type="eggNOG" id="COG0784">
    <property type="taxonomic scope" value="Bacteria"/>
</dbReference>
<feature type="transmembrane region" description="Helical" evidence="14">
    <location>
        <begin position="201"/>
        <end position="221"/>
    </location>
</feature>
<keyword evidence="4 13" id="KW-0597">Phosphoprotein</keyword>
<dbReference type="Gene3D" id="3.30.565.10">
    <property type="entry name" value="Histidine kinase-like ATPase, C-terminal domain"/>
    <property type="match status" value="1"/>
</dbReference>
<dbReference type="GO" id="GO:0016020">
    <property type="term" value="C:membrane"/>
    <property type="evidence" value="ECO:0007669"/>
    <property type="project" value="UniProtKB-SubCell"/>
</dbReference>
<evidence type="ECO:0000313" key="19">
    <source>
        <dbReference type="EMBL" id="ABV95079.1"/>
    </source>
</evidence>
<dbReference type="STRING" id="398580.Dshi_3346"/>
<feature type="modified residue" description="4-aspartylphosphate" evidence="13">
    <location>
        <position position="689"/>
    </location>
</feature>
<gene>
    <name evidence="19" type="ordered locus">Dshi_3346</name>
</gene>
<evidence type="ECO:0000256" key="5">
    <source>
        <dbReference type="ARBA" id="ARBA00022679"/>
    </source>
</evidence>
<accession>A8LNI5</accession>
<keyword evidence="6 14" id="KW-0812">Transmembrane</keyword>
<evidence type="ECO:0000256" key="14">
    <source>
        <dbReference type="SAM" id="Phobius"/>
    </source>
</evidence>
<dbReference type="InterPro" id="IPR036890">
    <property type="entry name" value="HATPase_C_sf"/>
</dbReference>
<keyword evidence="7" id="KW-0547">Nucleotide-binding</keyword>
<dbReference type="FunFam" id="3.30.565.10:FF:000010">
    <property type="entry name" value="Sensor histidine kinase RcsC"/>
    <property type="match status" value="1"/>
</dbReference>
<dbReference type="SUPFAM" id="SSF52172">
    <property type="entry name" value="CheY-like"/>
    <property type="match status" value="1"/>
</dbReference>
<keyword evidence="9" id="KW-0067">ATP-binding</keyword>
<evidence type="ECO:0000256" key="12">
    <source>
        <dbReference type="ARBA" id="ARBA00023136"/>
    </source>
</evidence>
<dbReference type="InterPro" id="IPR004358">
    <property type="entry name" value="Sig_transdc_His_kin-like_C"/>
</dbReference>
<dbReference type="SMART" id="SM00388">
    <property type="entry name" value="HisKA"/>
    <property type="match status" value="1"/>
</dbReference>
<dbReference type="GO" id="GO:0000155">
    <property type="term" value="F:phosphorelay sensor kinase activity"/>
    <property type="evidence" value="ECO:0007669"/>
    <property type="project" value="InterPro"/>
</dbReference>
<comment type="subcellular location">
    <subcellularLocation>
        <location evidence="2">Membrane</location>
    </subcellularLocation>
</comment>
<evidence type="ECO:0000256" key="10">
    <source>
        <dbReference type="ARBA" id="ARBA00022989"/>
    </source>
</evidence>
<keyword evidence="20" id="KW-1185">Reference proteome</keyword>
<dbReference type="PROSITE" id="PS50112">
    <property type="entry name" value="PAS"/>
    <property type="match status" value="1"/>
</dbReference>
<name>A8LNI5_DINSH</name>
<dbReference type="InterPro" id="IPR000014">
    <property type="entry name" value="PAS"/>
</dbReference>
<evidence type="ECO:0000259" key="17">
    <source>
        <dbReference type="PROSITE" id="PS50112"/>
    </source>
</evidence>
<dbReference type="PANTHER" id="PTHR45339">
    <property type="entry name" value="HYBRID SIGNAL TRANSDUCTION HISTIDINE KINASE J"/>
    <property type="match status" value="1"/>
</dbReference>
<feature type="domain" description="Response regulatory" evidence="16">
    <location>
        <begin position="640"/>
        <end position="760"/>
    </location>
</feature>
<dbReference type="Pfam" id="PF02518">
    <property type="entry name" value="HATPase_c"/>
    <property type="match status" value="1"/>
</dbReference>
<dbReference type="Pfam" id="PF13426">
    <property type="entry name" value="PAS_9"/>
    <property type="match status" value="1"/>
</dbReference>
<dbReference type="Pfam" id="PF00512">
    <property type="entry name" value="HisKA"/>
    <property type="match status" value="1"/>
</dbReference>
<evidence type="ECO:0000259" key="16">
    <source>
        <dbReference type="PROSITE" id="PS50110"/>
    </source>
</evidence>
<organism evidence="19 20">
    <name type="scientific">Dinoroseobacter shibae (strain DSM 16493 / NCIMB 14021 / DFL 12)</name>
    <dbReference type="NCBI Taxonomy" id="398580"/>
    <lineage>
        <taxon>Bacteria</taxon>
        <taxon>Pseudomonadati</taxon>
        <taxon>Pseudomonadota</taxon>
        <taxon>Alphaproteobacteria</taxon>
        <taxon>Rhodobacterales</taxon>
        <taxon>Roseobacteraceae</taxon>
        <taxon>Dinoroseobacter</taxon>
    </lineage>
</organism>
<feature type="transmembrane region" description="Helical" evidence="14">
    <location>
        <begin position="112"/>
        <end position="135"/>
    </location>
</feature>
<feature type="transmembrane region" description="Helical" evidence="14">
    <location>
        <begin position="56"/>
        <end position="74"/>
    </location>
</feature>
<evidence type="ECO:0000259" key="15">
    <source>
        <dbReference type="PROSITE" id="PS50109"/>
    </source>
</evidence>
<keyword evidence="12 14" id="KW-0472">Membrane</keyword>
<dbReference type="InterPro" id="IPR011006">
    <property type="entry name" value="CheY-like_superfamily"/>
</dbReference>
<proteinExistence type="predicted"/>
<dbReference type="SMART" id="SM00091">
    <property type="entry name" value="PAS"/>
    <property type="match status" value="1"/>
</dbReference>
<keyword evidence="11" id="KW-0902">Two-component regulatory system</keyword>
<dbReference type="EC" id="2.7.13.3" evidence="3"/>
<dbReference type="PROSITE" id="PS50109">
    <property type="entry name" value="HIS_KIN"/>
    <property type="match status" value="1"/>
</dbReference>
<dbReference type="Pfam" id="PF00072">
    <property type="entry name" value="Response_reg"/>
    <property type="match status" value="1"/>
</dbReference>
<dbReference type="Gene3D" id="3.40.50.2300">
    <property type="match status" value="1"/>
</dbReference>
<evidence type="ECO:0000256" key="11">
    <source>
        <dbReference type="ARBA" id="ARBA00023012"/>
    </source>
</evidence>
<dbReference type="InterPro" id="IPR003594">
    <property type="entry name" value="HATPase_dom"/>
</dbReference>
<evidence type="ECO:0000256" key="4">
    <source>
        <dbReference type="ARBA" id="ARBA00022553"/>
    </source>
</evidence>
<dbReference type="PRINTS" id="PR00344">
    <property type="entry name" value="BCTRLSENSOR"/>
</dbReference>
<dbReference type="InterPro" id="IPR001789">
    <property type="entry name" value="Sig_transdc_resp-reg_receiver"/>
</dbReference>
<evidence type="ECO:0000256" key="3">
    <source>
        <dbReference type="ARBA" id="ARBA00012438"/>
    </source>
</evidence>
<dbReference type="SMART" id="SM00448">
    <property type="entry name" value="REC"/>
    <property type="match status" value="1"/>
</dbReference>
<comment type="catalytic activity">
    <reaction evidence="1">
        <text>ATP + protein L-histidine = ADP + protein N-phospho-L-histidine.</text>
        <dbReference type="EC" id="2.7.13.3"/>
    </reaction>
</comment>
<keyword evidence="5 19" id="KW-0808">Transferase</keyword>
<evidence type="ECO:0000256" key="2">
    <source>
        <dbReference type="ARBA" id="ARBA00004370"/>
    </source>
</evidence>
<dbReference type="CDD" id="cd00082">
    <property type="entry name" value="HisKA"/>
    <property type="match status" value="1"/>
</dbReference>
<keyword evidence="8 19" id="KW-0418">Kinase</keyword>
<dbReference type="CDD" id="cd16922">
    <property type="entry name" value="HATPase_EvgS-ArcB-TorS-like"/>
    <property type="match status" value="1"/>
</dbReference>
<dbReference type="CDD" id="cd00130">
    <property type="entry name" value="PAS"/>
    <property type="match status" value="1"/>
</dbReference>